<evidence type="ECO:0000313" key="3">
    <source>
        <dbReference type="Proteomes" id="UP000185728"/>
    </source>
</evidence>
<gene>
    <name evidence="2" type="ORF">SAMN05421766_103238</name>
</gene>
<dbReference type="InterPro" id="IPR013740">
    <property type="entry name" value="Redoxin"/>
</dbReference>
<accession>A0ABY1KQU4</accession>
<dbReference type="PANTHER" id="PTHR42852">
    <property type="entry name" value="THIOL:DISULFIDE INTERCHANGE PROTEIN DSBE"/>
    <property type="match status" value="1"/>
</dbReference>
<dbReference type="InterPro" id="IPR013766">
    <property type="entry name" value="Thioredoxin_domain"/>
</dbReference>
<dbReference type="SUPFAM" id="SSF52833">
    <property type="entry name" value="Thioredoxin-like"/>
    <property type="match status" value="1"/>
</dbReference>
<keyword evidence="3" id="KW-1185">Reference proteome</keyword>
<evidence type="ECO:0000313" key="2">
    <source>
        <dbReference type="EMBL" id="SIS66573.1"/>
    </source>
</evidence>
<dbReference type="Pfam" id="PF08534">
    <property type="entry name" value="Redoxin"/>
    <property type="match status" value="1"/>
</dbReference>
<dbReference type="EMBL" id="FTOB01000003">
    <property type="protein sequence ID" value="SIS66573.1"/>
    <property type="molecule type" value="Genomic_DNA"/>
</dbReference>
<name>A0ABY1KQU4_9FLAO</name>
<dbReference type="PROSITE" id="PS51257">
    <property type="entry name" value="PROKAR_LIPOPROTEIN"/>
    <property type="match status" value="1"/>
</dbReference>
<organism evidence="2 3">
    <name type="scientific">Zobellia uliginosa</name>
    <dbReference type="NCBI Taxonomy" id="143224"/>
    <lineage>
        <taxon>Bacteria</taxon>
        <taxon>Pseudomonadati</taxon>
        <taxon>Bacteroidota</taxon>
        <taxon>Flavobacteriia</taxon>
        <taxon>Flavobacteriales</taxon>
        <taxon>Flavobacteriaceae</taxon>
        <taxon>Zobellia</taxon>
    </lineage>
</organism>
<dbReference type="RefSeq" id="WP_076455560.1">
    <property type="nucleotide sequence ID" value="NZ_FTOB01000003.1"/>
</dbReference>
<reference evidence="2 3" key="1">
    <citation type="submission" date="2017-01" db="EMBL/GenBank/DDBJ databases">
        <authorList>
            <person name="Varghese N."/>
            <person name="Submissions S."/>
        </authorList>
    </citation>
    <scope>NUCLEOTIDE SEQUENCE [LARGE SCALE GENOMIC DNA]</scope>
    <source>
        <strain evidence="2 3">DSM 2061</strain>
    </source>
</reference>
<dbReference type="InterPro" id="IPR036249">
    <property type="entry name" value="Thioredoxin-like_sf"/>
</dbReference>
<evidence type="ECO:0000259" key="1">
    <source>
        <dbReference type="PROSITE" id="PS51352"/>
    </source>
</evidence>
<feature type="domain" description="Thioredoxin" evidence="1">
    <location>
        <begin position="240"/>
        <end position="401"/>
    </location>
</feature>
<dbReference type="PANTHER" id="PTHR42852:SF13">
    <property type="entry name" value="PROTEIN DIPZ"/>
    <property type="match status" value="1"/>
</dbReference>
<dbReference type="CDD" id="cd02966">
    <property type="entry name" value="TlpA_like_family"/>
    <property type="match status" value="1"/>
</dbReference>
<protein>
    <submittedName>
        <fullName evidence="2">Peroxiredoxin</fullName>
    </submittedName>
</protein>
<sequence length="406" mass="45963">MKKLLCMVSLLSALISCKDERRPELSEGIWQGKLSVMEGEKLPFNFLVEREDGAYKMQIYNASEVIVVDEIELKGDSIRIHPPVFEGYISGKFTPGRIEGDFRIESLDRVVPFEADFGETERFSAEKNANVNVSGIWETEFTPEDLEVYMGKGIFVQEGNKVSGTFRTTTGDYRYLEGVVTGDSLKLSAFDGAHAFLFTARVTDSTLNGAFYSGNHSKETFVGKRNEGFELPPADSLTFLKEGYDKFSFSFPDIDGTMVSSEDERFKNKVVMVQILGSWCPNCLDETKFYVNYLRDHSPKNLEVVGLAFEYAKTKEGAIKSIERLKQRIGVNYPILLAQYGSSDKDMAQKKLPMLNRLLSYPTTIFIDKEGKVRYIHTGFNGPATGEKYIEFQKEFDALLQKLLRE</sequence>
<dbReference type="Gene3D" id="3.40.30.10">
    <property type="entry name" value="Glutaredoxin"/>
    <property type="match status" value="1"/>
</dbReference>
<dbReference type="InterPro" id="IPR050553">
    <property type="entry name" value="Thioredoxin_ResA/DsbE_sf"/>
</dbReference>
<dbReference type="PROSITE" id="PS51352">
    <property type="entry name" value="THIOREDOXIN_2"/>
    <property type="match status" value="1"/>
</dbReference>
<proteinExistence type="predicted"/>
<dbReference type="Proteomes" id="UP000185728">
    <property type="component" value="Unassembled WGS sequence"/>
</dbReference>
<comment type="caution">
    <text evidence="2">The sequence shown here is derived from an EMBL/GenBank/DDBJ whole genome shotgun (WGS) entry which is preliminary data.</text>
</comment>